<sequence>MAFSTLAVQLVPAPPDHGQDPAKIATTKSRTSVGVEAKQGEWLNAGIGSLTQNSNREQELWYSCSQYIAPKWNFTGKSPFSGPHGIRPPGIIHRLQPWKNPPAAKAKTPPAFGKRSSLGTEMMVSCCEAQVDQSPQSLVTWEGEVVTLSCAFTTEYQTFHWYQQLPGRGLTCLLAVSPHENATEQQFVGQPLEDGKRSPLHITSYQLGDSGSYL</sequence>
<keyword evidence="1" id="KW-0732">Signal</keyword>
<dbReference type="InterPro" id="IPR013106">
    <property type="entry name" value="Ig_V-set"/>
</dbReference>
<dbReference type="InterPro" id="IPR013783">
    <property type="entry name" value="Ig-like_fold"/>
</dbReference>
<feature type="domain" description="Ig-like" evidence="8">
    <location>
        <begin position="129"/>
        <end position="214"/>
    </location>
</feature>
<evidence type="ECO:0000256" key="1">
    <source>
        <dbReference type="ARBA" id="ARBA00022729"/>
    </source>
</evidence>
<evidence type="ECO:0000259" key="8">
    <source>
        <dbReference type="PROSITE" id="PS50835"/>
    </source>
</evidence>
<keyword evidence="5" id="KW-0393">Immunoglobulin domain</keyword>
<dbReference type="InterPro" id="IPR007110">
    <property type="entry name" value="Ig-like_dom"/>
</dbReference>
<dbReference type="PROSITE" id="PS50835">
    <property type="entry name" value="IG_LIKE"/>
    <property type="match status" value="1"/>
</dbReference>
<evidence type="ECO:0000313" key="9">
    <source>
        <dbReference type="EMBL" id="EMP28173.1"/>
    </source>
</evidence>
<dbReference type="InterPro" id="IPR036179">
    <property type="entry name" value="Ig-like_dom_sf"/>
</dbReference>
<dbReference type="EMBL" id="KB565229">
    <property type="protein sequence ID" value="EMP28173.1"/>
    <property type="molecule type" value="Genomic_DNA"/>
</dbReference>
<dbReference type="GO" id="GO:0002250">
    <property type="term" value="P:adaptive immune response"/>
    <property type="evidence" value="ECO:0007669"/>
    <property type="project" value="UniProtKB-KW"/>
</dbReference>
<evidence type="ECO:0000256" key="7">
    <source>
        <dbReference type="SAM" id="MobiDB-lite"/>
    </source>
</evidence>
<dbReference type="Pfam" id="PF07686">
    <property type="entry name" value="V-set"/>
    <property type="match status" value="1"/>
</dbReference>
<dbReference type="PANTHER" id="PTHR19343">
    <property type="entry name" value="T CELL RECEPTOR ALPHA VARIABLE 1-2"/>
    <property type="match status" value="1"/>
</dbReference>
<evidence type="ECO:0000313" key="10">
    <source>
        <dbReference type="Proteomes" id="UP000031443"/>
    </source>
</evidence>
<dbReference type="STRING" id="8469.M7B7N2"/>
<keyword evidence="6" id="KW-1279">T cell receptor</keyword>
<dbReference type="GO" id="GO:0042101">
    <property type="term" value="C:T cell receptor complex"/>
    <property type="evidence" value="ECO:0007669"/>
    <property type="project" value="UniProtKB-KW"/>
</dbReference>
<dbReference type="PANTHER" id="PTHR19343:SF13">
    <property type="entry name" value="T CELL RECEPTOR ALPHA VARIABLE 21"/>
    <property type="match status" value="1"/>
</dbReference>
<dbReference type="Proteomes" id="UP000031443">
    <property type="component" value="Unassembled WGS sequence"/>
</dbReference>
<reference evidence="10" key="1">
    <citation type="journal article" date="2013" name="Nat. Genet.">
        <title>The draft genomes of soft-shell turtle and green sea turtle yield insights into the development and evolution of the turtle-specific body plan.</title>
        <authorList>
            <person name="Wang Z."/>
            <person name="Pascual-Anaya J."/>
            <person name="Zadissa A."/>
            <person name="Li W."/>
            <person name="Niimura Y."/>
            <person name="Huang Z."/>
            <person name="Li C."/>
            <person name="White S."/>
            <person name="Xiong Z."/>
            <person name="Fang D."/>
            <person name="Wang B."/>
            <person name="Ming Y."/>
            <person name="Chen Y."/>
            <person name="Zheng Y."/>
            <person name="Kuraku S."/>
            <person name="Pignatelli M."/>
            <person name="Herrero J."/>
            <person name="Beal K."/>
            <person name="Nozawa M."/>
            <person name="Li Q."/>
            <person name="Wang J."/>
            <person name="Zhang H."/>
            <person name="Yu L."/>
            <person name="Shigenobu S."/>
            <person name="Wang J."/>
            <person name="Liu J."/>
            <person name="Flicek P."/>
            <person name="Searle S."/>
            <person name="Wang J."/>
            <person name="Kuratani S."/>
            <person name="Yin Y."/>
            <person name="Aken B."/>
            <person name="Zhang G."/>
            <person name="Irie N."/>
        </authorList>
    </citation>
    <scope>NUCLEOTIDE SEQUENCE [LARGE SCALE GENOMIC DNA]</scope>
</reference>
<feature type="region of interest" description="Disordered" evidence="7">
    <location>
        <begin position="10"/>
        <end position="31"/>
    </location>
</feature>
<keyword evidence="3" id="KW-1064">Adaptive immunity</keyword>
<evidence type="ECO:0000256" key="5">
    <source>
        <dbReference type="ARBA" id="ARBA00023319"/>
    </source>
</evidence>
<keyword evidence="4" id="KW-0675">Receptor</keyword>
<name>M7B7N2_CHEMY</name>
<keyword evidence="10" id="KW-1185">Reference proteome</keyword>
<evidence type="ECO:0000256" key="4">
    <source>
        <dbReference type="ARBA" id="ARBA00023170"/>
    </source>
</evidence>
<organism evidence="9 10">
    <name type="scientific">Chelonia mydas</name>
    <name type="common">Green sea-turtle</name>
    <name type="synonym">Chelonia agassizi</name>
    <dbReference type="NCBI Taxonomy" id="8469"/>
    <lineage>
        <taxon>Eukaryota</taxon>
        <taxon>Metazoa</taxon>
        <taxon>Chordata</taxon>
        <taxon>Craniata</taxon>
        <taxon>Vertebrata</taxon>
        <taxon>Euteleostomi</taxon>
        <taxon>Archelosauria</taxon>
        <taxon>Testudinata</taxon>
        <taxon>Testudines</taxon>
        <taxon>Cryptodira</taxon>
        <taxon>Durocryptodira</taxon>
        <taxon>Americhelydia</taxon>
        <taxon>Chelonioidea</taxon>
        <taxon>Cheloniidae</taxon>
        <taxon>Chelonia</taxon>
    </lineage>
</organism>
<dbReference type="InterPro" id="IPR051006">
    <property type="entry name" value="TCR_variable_domain"/>
</dbReference>
<dbReference type="SUPFAM" id="SSF48726">
    <property type="entry name" value="Immunoglobulin"/>
    <property type="match status" value="1"/>
</dbReference>
<proteinExistence type="predicted"/>
<dbReference type="AlphaFoldDB" id="M7B7N2"/>
<protein>
    <recommendedName>
        <fullName evidence="8">Ig-like domain-containing protein</fullName>
    </recommendedName>
</protein>
<dbReference type="GO" id="GO:0042605">
    <property type="term" value="F:peptide antigen binding"/>
    <property type="evidence" value="ECO:0007669"/>
    <property type="project" value="TreeGrafter"/>
</dbReference>
<evidence type="ECO:0000256" key="3">
    <source>
        <dbReference type="ARBA" id="ARBA00023130"/>
    </source>
</evidence>
<dbReference type="eggNOG" id="ENOG502SSUZ">
    <property type="taxonomic scope" value="Eukaryota"/>
</dbReference>
<evidence type="ECO:0000256" key="6">
    <source>
        <dbReference type="ARBA" id="ARBA00043266"/>
    </source>
</evidence>
<gene>
    <name evidence="9" type="ORF">UY3_14718</name>
</gene>
<evidence type="ECO:0000256" key="2">
    <source>
        <dbReference type="ARBA" id="ARBA00022859"/>
    </source>
</evidence>
<keyword evidence="2" id="KW-0391">Immunity</keyword>
<dbReference type="Gene3D" id="2.60.40.10">
    <property type="entry name" value="Immunoglobulins"/>
    <property type="match status" value="1"/>
</dbReference>
<accession>M7B7N2</accession>